<feature type="transmembrane region" description="Helical" evidence="1">
    <location>
        <begin position="20"/>
        <end position="39"/>
    </location>
</feature>
<dbReference type="RefSeq" id="WP_266085590.1">
    <property type="nucleotide sequence ID" value="NZ_RKLV01000001.1"/>
</dbReference>
<dbReference type="AlphaFoldDB" id="A0A9Q4GHP1"/>
<dbReference type="Proteomes" id="UP001149411">
    <property type="component" value="Unassembled WGS sequence"/>
</dbReference>
<comment type="caution">
    <text evidence="2">The sequence shown here is derived from an EMBL/GenBank/DDBJ whole genome shotgun (WGS) entry which is preliminary data.</text>
</comment>
<reference evidence="2" key="1">
    <citation type="submission" date="2022-09" db="EMBL/GenBank/DDBJ databases">
        <title>Haloadaptaus new haloarchaeum isolated from saline soil.</title>
        <authorList>
            <person name="Duran-Viseras A."/>
            <person name="Sanchez-Porro C."/>
            <person name="Ventosa A."/>
        </authorList>
    </citation>
    <scope>NUCLEOTIDE SEQUENCE</scope>
    <source>
        <strain evidence="2">F3-133</strain>
    </source>
</reference>
<dbReference type="EMBL" id="RKLV01000001">
    <property type="protein sequence ID" value="MCX2818003.1"/>
    <property type="molecule type" value="Genomic_DNA"/>
</dbReference>
<name>A0A9Q4GHP1_9EURY</name>
<evidence type="ECO:0000313" key="2">
    <source>
        <dbReference type="EMBL" id="MCX2818003.1"/>
    </source>
</evidence>
<keyword evidence="1" id="KW-0472">Membrane</keyword>
<feature type="transmembrane region" description="Helical" evidence="1">
    <location>
        <begin position="51"/>
        <end position="74"/>
    </location>
</feature>
<proteinExistence type="predicted"/>
<sequence>MIREHLHELWHGIDTRPTKVRLGIAVFTIASLPVLGTLSRTVGGAFSLGGLTVPLLVVAHVPALIAALALWSVASDTLVLNGWTRR</sequence>
<evidence type="ECO:0000313" key="3">
    <source>
        <dbReference type="Proteomes" id="UP001149411"/>
    </source>
</evidence>
<evidence type="ECO:0000256" key="1">
    <source>
        <dbReference type="SAM" id="Phobius"/>
    </source>
</evidence>
<gene>
    <name evidence="2" type="ORF">EGH25_01340</name>
</gene>
<keyword evidence="1" id="KW-1133">Transmembrane helix</keyword>
<keyword evidence="1" id="KW-0812">Transmembrane</keyword>
<organism evidence="2 3">
    <name type="scientific">Halorutilus salinus</name>
    <dbReference type="NCBI Taxonomy" id="2487751"/>
    <lineage>
        <taxon>Archaea</taxon>
        <taxon>Methanobacteriati</taxon>
        <taxon>Methanobacteriota</taxon>
        <taxon>Stenosarchaea group</taxon>
        <taxon>Halobacteria</taxon>
        <taxon>Halorutilales</taxon>
        <taxon>Halorutilaceae</taxon>
        <taxon>Halorutilus</taxon>
    </lineage>
</organism>
<protein>
    <submittedName>
        <fullName evidence="2">Uncharacterized protein</fullName>
    </submittedName>
</protein>
<accession>A0A9Q4GHP1</accession>
<keyword evidence="3" id="KW-1185">Reference proteome</keyword>